<feature type="region of interest" description="Disordered" evidence="3">
    <location>
        <begin position="123"/>
        <end position="221"/>
    </location>
</feature>
<proteinExistence type="predicted"/>
<feature type="domain" description="ATPase AAA-type core" evidence="4">
    <location>
        <begin position="1312"/>
        <end position="1354"/>
    </location>
</feature>
<feature type="region of interest" description="Disordered" evidence="3">
    <location>
        <begin position="80"/>
        <end position="101"/>
    </location>
</feature>
<feature type="region of interest" description="Disordered" evidence="3">
    <location>
        <begin position="1566"/>
        <end position="1601"/>
    </location>
</feature>
<feature type="compositionally biased region" description="Basic and acidic residues" evidence="3">
    <location>
        <begin position="1577"/>
        <end position="1587"/>
    </location>
</feature>
<feature type="compositionally biased region" description="Gly residues" evidence="3">
    <location>
        <begin position="418"/>
        <end position="430"/>
    </location>
</feature>
<feature type="region of interest" description="Disordered" evidence="3">
    <location>
        <begin position="1088"/>
        <end position="1130"/>
    </location>
</feature>
<protein>
    <submittedName>
        <fullName evidence="5">Dynein regulatory complex protein 11</fullName>
    </submittedName>
</protein>
<keyword evidence="1" id="KW-0547">Nucleotide-binding</keyword>
<dbReference type="PANTHER" id="PTHR14690:SF8">
    <property type="entry name" value="DYNEIN REGULATORY COMPLEX PROTEIN 11"/>
    <property type="match status" value="1"/>
</dbReference>
<sequence>RGQGRADAALACTARPLLGAGPWRPGSAPGTPAPGECPHFCAGSGALSEGMGKAAAGQAEAVPERPHLDLRRASVRGSAAARSQQLSRAVPPCSSGSGLSREHLLQDAGSGWARALSATSACRSGVPTGEHQQCPHRALSGDTNYLKPYKQGSIDRSRGYRLTADGAGRGRTGQDGAGWGRMGEWPSGQDRAAGTRAAAVGPRRGTAGGSHRGGHPSPAAEPRVFSRNIRWNLRKSCQAYGYPNPKIRLQRRRSLCRFNRKPSSRSRVSVETALGLPRPPVAGLPAGPSLPPVSTRLPGPRPLAPTPGPAALCSGSPGGDARLPVGPGGQPPLPPAEQRGHVGAAWRACSKSALSDCGRLGSGAPATCRRPPDWLGGWAWLGQAPQVCRVEAAPRRGRARRAAGGAEGKSHSVRDGAQQGGPGRQEGGGSSAQLPAPATKGVGATRSAMMGDALRAAGAAGLRGRGALPRGAADRPAGPASARVGRVAAGPGRSTPPPGLSLGRRPSVGRGWMRARVRAEEPEGPGPGVPAAQRSPKLTGRAGREGRPYSGANAGGHGLKPHPRGRGQCLSQARRSWENAPSRRARLWNSRLGLGLCVPPARPFSFCGGPARLRGDRPAQRRAAECPQHVRGCTGGVQGADPEQLEHYLLGILLTGHKSNLMPRSSFLRQGVGRDLAGRLSARVPSAVPALCGALPPGSSFPRTPRAWAGRSTLTCTSGVLHAPRAAPTLALCPLVVCARWGPVGMAAGSSASALGSDGPVALQQALEWPRRLVLKSTSPGDGWGQHGGVSRARTPRSRREGESRGTRFVEPLAHMRPAPASRAEPSGAGDATAAGAGFARAACRPLREAWGHMQHRTRRPLLSLCRGWHGVGGPADGCSDPTGLRCGSESRQPTLQKATHMLSSHGRTSTFPAATLTHGHTAGDAGRDEGRPVSICRTREGLQQQAGMPRGFHGETHPSLLGAVGANLQQAYCGVLKLIQTHVSGTSQLFVHSPLTQHSRSNHCSPRKQELFGMLQNYSACPGPPRRSFESRSVGTLSRQRPSPPPVPTNLTGDFPEYPEVEEGGSAIIFSNKTPQQVIEDIIAKQEEEERSAKKKKKEKEKEAPQRKAPKAAKEKTKEENEGWRRSPSAFLRAMEEGNNLYKDIWKDKDESWNFAQGHDPELIKEEKRKELESEIRLQVDELMRQELKNLKLAVNKEKENPVKAKKKGDKKKTGAKDKKGKKGKDKDLTADRTIESLYQELVEEGLLIQNPKVHLSDYIGEYCYLGTTLRRVAVEPMPSLQDVRQLITLYGILPLGSAAVHEKAPLVRSLLLAGPSGVGKKMLIHAICTETGANLFDLSATNIAGKYPGKSGVQMMLHLVFKLCARVLHSAPKQALADDLLLARAPLPRPPPASSHTLFHYCVARQLQPSVVWIGDTEKTFYRKVPVADRTLEPKRLKKQLPKALKLLKPDDRILIVGTTRRPFDAELQPFCKFYQKIILEIIQHNGGRLSSSLNVSCLAKVTDGFTPGHMVHVAQSVLTERRVRQQSHKPLTAGEFISALTSMEPVYQEEEDSFKSWYAKTPMGRRRALARTGGKAEREKEKGKEKGKKKAKPGKKKK</sequence>
<dbReference type="Pfam" id="PF00004">
    <property type="entry name" value="AAA"/>
    <property type="match status" value="1"/>
</dbReference>
<dbReference type="OrthoDB" id="3046016at2759"/>
<evidence type="ECO:0000313" key="5">
    <source>
        <dbReference type="EMBL" id="KAG8506504.1"/>
    </source>
</evidence>
<evidence type="ECO:0000256" key="2">
    <source>
        <dbReference type="ARBA" id="ARBA00022840"/>
    </source>
</evidence>
<feature type="non-terminal residue" evidence="5">
    <location>
        <position position="1601"/>
    </location>
</feature>
<organism evidence="5 6">
    <name type="scientific">Galemys pyrenaicus</name>
    <name type="common">Iberian desman</name>
    <name type="synonym">Pyrenean desman</name>
    <dbReference type="NCBI Taxonomy" id="202257"/>
    <lineage>
        <taxon>Eukaryota</taxon>
        <taxon>Metazoa</taxon>
        <taxon>Chordata</taxon>
        <taxon>Craniata</taxon>
        <taxon>Vertebrata</taxon>
        <taxon>Euteleostomi</taxon>
        <taxon>Mammalia</taxon>
        <taxon>Eutheria</taxon>
        <taxon>Laurasiatheria</taxon>
        <taxon>Eulipotyphla</taxon>
        <taxon>Talpidae</taxon>
        <taxon>Galemys</taxon>
    </lineage>
</organism>
<dbReference type="Proteomes" id="UP000700334">
    <property type="component" value="Unassembled WGS sequence"/>
</dbReference>
<dbReference type="InterPro" id="IPR027417">
    <property type="entry name" value="P-loop_NTPase"/>
</dbReference>
<feature type="compositionally biased region" description="Gly residues" evidence="3">
    <location>
        <begin position="167"/>
        <end position="181"/>
    </location>
</feature>
<feature type="compositionally biased region" description="Low complexity" evidence="3">
    <location>
        <begin position="467"/>
        <end position="483"/>
    </location>
</feature>
<feature type="region of interest" description="Disordered" evidence="3">
    <location>
        <begin position="1022"/>
        <end position="1056"/>
    </location>
</feature>
<reference evidence="5" key="1">
    <citation type="journal article" date="2021" name="Evol. Appl.">
        <title>The genome of the Pyrenean desman and the effects of bottlenecks and inbreeding on the genomic landscape of an endangered species.</title>
        <authorList>
            <person name="Escoda L."/>
            <person name="Castresana J."/>
        </authorList>
    </citation>
    <scope>NUCLEOTIDE SEQUENCE</scope>
    <source>
        <strain evidence="5">IBE-C5619</strain>
    </source>
</reference>
<dbReference type="PANTHER" id="PTHR14690">
    <property type="entry name" value="IQ MOTIF CONTAINING WITH AAA DOMAIN 1"/>
    <property type="match status" value="1"/>
</dbReference>
<feature type="compositionally biased region" description="Basic and acidic residues" evidence="3">
    <location>
        <begin position="1101"/>
        <end position="1126"/>
    </location>
</feature>
<dbReference type="GO" id="GO:0016887">
    <property type="term" value="F:ATP hydrolysis activity"/>
    <property type="evidence" value="ECO:0007669"/>
    <property type="project" value="InterPro"/>
</dbReference>
<dbReference type="Gene3D" id="3.40.50.300">
    <property type="entry name" value="P-loop containing nucleotide triphosphate hydrolases"/>
    <property type="match status" value="1"/>
</dbReference>
<evidence type="ECO:0000259" key="4">
    <source>
        <dbReference type="Pfam" id="PF00004"/>
    </source>
</evidence>
<comment type="caution">
    <text evidence="5">The sequence shown here is derived from an EMBL/GenBank/DDBJ whole genome shotgun (WGS) entry which is preliminary data.</text>
</comment>
<feature type="region of interest" description="Disordered" evidence="3">
    <location>
        <begin position="467"/>
        <end position="507"/>
    </location>
</feature>
<dbReference type="FunFam" id="1.10.8.60:FF:000064">
    <property type="entry name" value="IQ motif containing with AAA domain 1"/>
    <property type="match status" value="1"/>
</dbReference>
<dbReference type="GO" id="GO:0005524">
    <property type="term" value="F:ATP binding"/>
    <property type="evidence" value="ECO:0007669"/>
    <property type="project" value="UniProtKB-KW"/>
</dbReference>
<gene>
    <name evidence="5" type="ORF">J0S82_020145</name>
</gene>
<dbReference type="SUPFAM" id="SSF52540">
    <property type="entry name" value="P-loop containing nucleoside triphosphate hydrolases"/>
    <property type="match status" value="1"/>
</dbReference>
<evidence type="ECO:0000256" key="1">
    <source>
        <dbReference type="ARBA" id="ARBA00022741"/>
    </source>
</evidence>
<evidence type="ECO:0000256" key="3">
    <source>
        <dbReference type="SAM" id="MobiDB-lite"/>
    </source>
</evidence>
<feature type="compositionally biased region" description="Basic residues" evidence="3">
    <location>
        <begin position="1588"/>
        <end position="1601"/>
    </location>
</feature>
<keyword evidence="6" id="KW-1185">Reference proteome</keyword>
<feature type="region of interest" description="Disordered" evidence="3">
    <location>
        <begin position="1199"/>
        <end position="1228"/>
    </location>
</feature>
<feature type="compositionally biased region" description="Polar residues" evidence="3">
    <location>
        <begin position="1032"/>
        <end position="1042"/>
    </location>
</feature>
<feature type="compositionally biased region" description="Low complexity" evidence="3">
    <location>
        <begin position="80"/>
        <end position="89"/>
    </location>
</feature>
<dbReference type="EMBL" id="JAGFMF010012153">
    <property type="protein sequence ID" value="KAG8506504.1"/>
    <property type="molecule type" value="Genomic_DNA"/>
</dbReference>
<keyword evidence="2" id="KW-0067">ATP-binding</keyword>
<dbReference type="InterPro" id="IPR052267">
    <property type="entry name" value="N-DRC_Component"/>
</dbReference>
<feature type="region of interest" description="Disordered" evidence="3">
    <location>
        <begin position="777"/>
        <end position="834"/>
    </location>
</feature>
<accession>A0A8J5ZKU7</accession>
<feature type="region of interest" description="Disordered" evidence="3">
    <location>
        <begin position="519"/>
        <end position="568"/>
    </location>
</feature>
<dbReference type="InterPro" id="IPR003959">
    <property type="entry name" value="ATPase_AAA_core"/>
</dbReference>
<feature type="region of interest" description="Disordered" evidence="3">
    <location>
        <begin position="399"/>
        <end position="443"/>
    </location>
</feature>
<feature type="compositionally biased region" description="Basic and acidic residues" evidence="3">
    <location>
        <begin position="798"/>
        <end position="808"/>
    </location>
</feature>
<name>A0A8J5ZKU7_GALPY</name>
<evidence type="ECO:0000313" key="6">
    <source>
        <dbReference type="Proteomes" id="UP000700334"/>
    </source>
</evidence>